<feature type="region of interest" description="Disordered" evidence="5">
    <location>
        <begin position="141"/>
        <end position="160"/>
    </location>
</feature>
<feature type="region of interest" description="Disordered" evidence="5">
    <location>
        <begin position="450"/>
        <end position="469"/>
    </location>
</feature>
<sequence>MTATPTWASTTSAATQARAIAVVTSQRAGARCRSCASACGSLTRGDYREAVLTPGPVPRSVVVVGAGLAGSQTVAALRAQGFDGHVTVLGAEGLAPYDRPPLSKELLTRSEPAWLRDELGTDLDLADDVRLDEPATALDHDADGVTVQTSPGGSGDPREVRGDVVVLATGSGASRPWPEALTLHAAADAARLRESLVPGARLVVVGAGWIGAEVAGVAAAAGVEVTVVEGALAPLSTALGAEVGALTAAWYEPAGVRLLTSSTVAAVQADHVDLADGTRLEADVVLAAVGARPRSGWIGAALPLEADGSLAVDDRYRVLAPQGPLDRVLAVGDLARRRSARHGWVPGGHWDGALRGPAVAVRALLEPEAPVEDLAPYVFSTQLGHELACYGLPGAADEVVLRGAPAGAGDGFTALWFAPGTDRLTAVLAVDRPRDVAAARKLFAGPTLPTVDRPRAADPATPLRTALLP</sequence>
<dbReference type="GO" id="GO:0005737">
    <property type="term" value="C:cytoplasm"/>
    <property type="evidence" value="ECO:0007669"/>
    <property type="project" value="TreeGrafter"/>
</dbReference>
<organism evidence="8 9">
    <name type="scientific">Actinotalea soli</name>
    <dbReference type="NCBI Taxonomy" id="2819234"/>
    <lineage>
        <taxon>Bacteria</taxon>
        <taxon>Bacillati</taxon>
        <taxon>Actinomycetota</taxon>
        <taxon>Actinomycetes</taxon>
        <taxon>Micrococcales</taxon>
        <taxon>Cellulomonadaceae</taxon>
        <taxon>Actinotalea</taxon>
    </lineage>
</organism>
<dbReference type="AlphaFoldDB" id="A0A939LQL5"/>
<evidence type="ECO:0000313" key="9">
    <source>
        <dbReference type="Proteomes" id="UP000664209"/>
    </source>
</evidence>
<dbReference type="PRINTS" id="PR00411">
    <property type="entry name" value="PNDRDTASEI"/>
</dbReference>
<comment type="cofactor">
    <cofactor evidence="1">
        <name>FAD</name>
        <dbReference type="ChEBI" id="CHEBI:57692"/>
    </cofactor>
</comment>
<comment type="caution">
    <text evidence="8">The sequence shown here is derived from an EMBL/GenBank/DDBJ whole genome shotgun (WGS) entry which is preliminary data.</text>
</comment>
<protein>
    <submittedName>
        <fullName evidence="8">FAD-dependent oxidoreductase</fullName>
    </submittedName>
</protein>
<dbReference type="PANTHER" id="PTHR43557:SF2">
    <property type="entry name" value="RIESKE DOMAIN-CONTAINING PROTEIN-RELATED"/>
    <property type="match status" value="1"/>
</dbReference>
<dbReference type="Proteomes" id="UP000664209">
    <property type="component" value="Unassembled WGS sequence"/>
</dbReference>
<reference evidence="8" key="1">
    <citation type="submission" date="2021-03" db="EMBL/GenBank/DDBJ databases">
        <title>Actinotalea soli sp. nov., isolated from soil.</title>
        <authorList>
            <person name="Ping W."/>
            <person name="Zhang J."/>
        </authorList>
    </citation>
    <scope>NUCLEOTIDE SEQUENCE</scope>
    <source>
        <strain evidence="8">BY-33</strain>
    </source>
</reference>
<name>A0A939LQL5_9CELL</name>
<evidence type="ECO:0000259" key="6">
    <source>
        <dbReference type="Pfam" id="PF07992"/>
    </source>
</evidence>
<gene>
    <name evidence="8" type="ORF">J4G33_10595</name>
</gene>
<accession>A0A939LQL5</accession>
<keyword evidence="2" id="KW-0285">Flavoprotein</keyword>
<dbReference type="EMBL" id="JAGEMK010000005">
    <property type="protein sequence ID" value="MBO1752249.1"/>
    <property type="molecule type" value="Genomic_DNA"/>
</dbReference>
<evidence type="ECO:0000259" key="7">
    <source>
        <dbReference type="Pfam" id="PF14759"/>
    </source>
</evidence>
<proteinExistence type="predicted"/>
<dbReference type="InterPro" id="IPR016156">
    <property type="entry name" value="FAD/NAD-linked_Rdtase_dimer_sf"/>
</dbReference>
<feature type="domain" description="Reductase C-terminal" evidence="7">
    <location>
        <begin position="379"/>
        <end position="466"/>
    </location>
</feature>
<dbReference type="SUPFAM" id="SSF55424">
    <property type="entry name" value="FAD/NAD-linked reductases, dimerisation (C-terminal) domain"/>
    <property type="match status" value="1"/>
</dbReference>
<dbReference type="Gene3D" id="3.50.50.60">
    <property type="entry name" value="FAD/NAD(P)-binding domain"/>
    <property type="match status" value="2"/>
</dbReference>
<keyword evidence="4" id="KW-0560">Oxidoreductase</keyword>
<dbReference type="Gene3D" id="3.30.390.30">
    <property type="match status" value="1"/>
</dbReference>
<dbReference type="PANTHER" id="PTHR43557">
    <property type="entry name" value="APOPTOSIS-INDUCING FACTOR 1"/>
    <property type="match status" value="1"/>
</dbReference>
<evidence type="ECO:0000256" key="5">
    <source>
        <dbReference type="SAM" id="MobiDB-lite"/>
    </source>
</evidence>
<dbReference type="InterPro" id="IPR036188">
    <property type="entry name" value="FAD/NAD-bd_sf"/>
</dbReference>
<dbReference type="SUPFAM" id="SSF51905">
    <property type="entry name" value="FAD/NAD(P)-binding domain"/>
    <property type="match status" value="1"/>
</dbReference>
<evidence type="ECO:0000256" key="4">
    <source>
        <dbReference type="ARBA" id="ARBA00023002"/>
    </source>
</evidence>
<dbReference type="Pfam" id="PF14759">
    <property type="entry name" value="Reductase_C"/>
    <property type="match status" value="1"/>
</dbReference>
<dbReference type="PRINTS" id="PR00368">
    <property type="entry name" value="FADPNR"/>
</dbReference>
<dbReference type="InterPro" id="IPR028202">
    <property type="entry name" value="Reductase_C"/>
</dbReference>
<dbReference type="InterPro" id="IPR023753">
    <property type="entry name" value="FAD/NAD-binding_dom"/>
</dbReference>
<evidence type="ECO:0000313" key="8">
    <source>
        <dbReference type="EMBL" id="MBO1752249.1"/>
    </source>
</evidence>
<keyword evidence="9" id="KW-1185">Reference proteome</keyword>
<keyword evidence="3" id="KW-0274">FAD</keyword>
<dbReference type="InterPro" id="IPR050446">
    <property type="entry name" value="FAD-oxidoreductase/Apoptosis"/>
</dbReference>
<dbReference type="GO" id="GO:0016651">
    <property type="term" value="F:oxidoreductase activity, acting on NAD(P)H"/>
    <property type="evidence" value="ECO:0007669"/>
    <property type="project" value="TreeGrafter"/>
</dbReference>
<dbReference type="Pfam" id="PF07992">
    <property type="entry name" value="Pyr_redox_2"/>
    <property type="match status" value="1"/>
</dbReference>
<evidence type="ECO:0000256" key="2">
    <source>
        <dbReference type="ARBA" id="ARBA00022630"/>
    </source>
</evidence>
<feature type="domain" description="FAD/NAD(P)-binding" evidence="6">
    <location>
        <begin position="60"/>
        <end position="337"/>
    </location>
</feature>
<evidence type="ECO:0000256" key="1">
    <source>
        <dbReference type="ARBA" id="ARBA00001974"/>
    </source>
</evidence>
<evidence type="ECO:0000256" key="3">
    <source>
        <dbReference type="ARBA" id="ARBA00022827"/>
    </source>
</evidence>